<evidence type="ECO:0000313" key="1">
    <source>
        <dbReference type="EMBL" id="KAK7041520.1"/>
    </source>
</evidence>
<dbReference type="EMBL" id="JAYKXP010000034">
    <property type="protein sequence ID" value="KAK7041520.1"/>
    <property type="molecule type" value="Genomic_DNA"/>
</dbReference>
<gene>
    <name evidence="1" type="ORF">VNI00_009390</name>
</gene>
<accession>A0AAW0CU02</accession>
<dbReference type="AlphaFoldDB" id="A0AAW0CU02"/>
<comment type="caution">
    <text evidence="1">The sequence shown here is derived from an EMBL/GenBank/DDBJ whole genome shotgun (WGS) entry which is preliminary data.</text>
</comment>
<dbReference type="Proteomes" id="UP001383192">
    <property type="component" value="Unassembled WGS sequence"/>
</dbReference>
<organism evidence="1 2">
    <name type="scientific">Paramarasmius palmivorus</name>
    <dbReference type="NCBI Taxonomy" id="297713"/>
    <lineage>
        <taxon>Eukaryota</taxon>
        <taxon>Fungi</taxon>
        <taxon>Dikarya</taxon>
        <taxon>Basidiomycota</taxon>
        <taxon>Agaricomycotina</taxon>
        <taxon>Agaricomycetes</taxon>
        <taxon>Agaricomycetidae</taxon>
        <taxon>Agaricales</taxon>
        <taxon>Marasmiineae</taxon>
        <taxon>Marasmiaceae</taxon>
        <taxon>Paramarasmius</taxon>
    </lineage>
</organism>
<protein>
    <recommendedName>
        <fullName evidence="3">F-box domain-containing protein</fullName>
    </recommendedName>
</protein>
<name>A0AAW0CU02_9AGAR</name>
<evidence type="ECO:0008006" key="3">
    <source>
        <dbReference type="Google" id="ProtNLM"/>
    </source>
</evidence>
<sequence length="433" mass="49165">MTEASHRLLPQELVDRIVDEHSQDIKELKTISLTSKAFLIASRRHIFSHLVIRSFYIPAFIEVFKHNLATTNTLSIHTLTLRSAFFAQMSMFSGKGSTLRGLLGGVTTLELQDITQRSWCPTPEAFFRVFPSIKNLRLVRVSFYDLPQFHTIISNSALTGLASMSWDAGDDADPYFTTSLLPFRDTPDAPSNLTSLSINAECLCLAFVHYIQTHHPHINDWRISGILSFNLFLVGELFQHAGAEAQRWHLCLEPGTFEIEALRYRSAFIDPIRVEMANAVNMERNSNVKAITLEGEMWWLAIEEIFHRIVCLSEPPLLDTRAVGLSWIGLRTADLARIVAREVLGEERMALRSECDKLLDELKVTTVHVLIAVKLRTSVNTRKQTKNPPIRRGTAEWKYVQESYEEIQDVFVKAKERGALVTSVHGEQFDLDA</sequence>
<keyword evidence="2" id="KW-1185">Reference proteome</keyword>
<reference evidence="1 2" key="1">
    <citation type="submission" date="2024-01" db="EMBL/GenBank/DDBJ databases">
        <title>A draft genome for a cacao thread blight-causing isolate of Paramarasmius palmivorus.</title>
        <authorList>
            <person name="Baruah I.K."/>
            <person name="Bukari Y."/>
            <person name="Amoako-Attah I."/>
            <person name="Meinhardt L.W."/>
            <person name="Bailey B.A."/>
            <person name="Cohen S.P."/>
        </authorList>
    </citation>
    <scope>NUCLEOTIDE SEQUENCE [LARGE SCALE GENOMIC DNA]</scope>
    <source>
        <strain evidence="1 2">GH-12</strain>
    </source>
</reference>
<evidence type="ECO:0000313" key="2">
    <source>
        <dbReference type="Proteomes" id="UP001383192"/>
    </source>
</evidence>
<proteinExistence type="predicted"/>